<dbReference type="InterPro" id="IPR009057">
    <property type="entry name" value="Homeodomain-like_sf"/>
</dbReference>
<sequence length="188" mass="19997">MKDTEARWISEGLALLAEEGAQGLRIDRVAARLGLSKGSFHHHFAGAPGYKSALLEHFERISVESLEGAIARTDGQNLRVRLAELSRLVSADDAGIYSPRLDVAVRAWASSDTEVAAMQARIDDARLAALQAAWRPFVATDGEAHAAALLPFLIGVGATAVVPPVAPDDLRAAYELLLPLVPEEPAAT</sequence>
<evidence type="ECO:0000256" key="1">
    <source>
        <dbReference type="ARBA" id="ARBA00023125"/>
    </source>
</evidence>
<dbReference type="Pfam" id="PF00440">
    <property type="entry name" value="TetR_N"/>
    <property type="match status" value="1"/>
</dbReference>
<name>A0ABV2QN62_9MICO</name>
<evidence type="ECO:0000313" key="5">
    <source>
        <dbReference type="Proteomes" id="UP001549257"/>
    </source>
</evidence>
<dbReference type="SUPFAM" id="SSF46689">
    <property type="entry name" value="Homeodomain-like"/>
    <property type="match status" value="1"/>
</dbReference>
<dbReference type="InterPro" id="IPR001647">
    <property type="entry name" value="HTH_TetR"/>
</dbReference>
<dbReference type="RefSeq" id="WP_354024665.1">
    <property type="nucleotide sequence ID" value="NZ_JBEPSJ010000002.1"/>
</dbReference>
<dbReference type="Proteomes" id="UP001549257">
    <property type="component" value="Unassembled WGS sequence"/>
</dbReference>
<evidence type="ECO:0000256" key="2">
    <source>
        <dbReference type="PROSITE-ProRule" id="PRU00335"/>
    </source>
</evidence>
<dbReference type="Gene3D" id="1.10.357.10">
    <property type="entry name" value="Tetracycline Repressor, domain 2"/>
    <property type="match status" value="1"/>
</dbReference>
<dbReference type="EMBL" id="JBEPSJ010000002">
    <property type="protein sequence ID" value="MET4582476.1"/>
    <property type="molecule type" value="Genomic_DNA"/>
</dbReference>
<gene>
    <name evidence="4" type="ORF">ABIE21_001986</name>
</gene>
<evidence type="ECO:0000313" key="4">
    <source>
        <dbReference type="EMBL" id="MET4582476.1"/>
    </source>
</evidence>
<organism evidence="4 5">
    <name type="scientific">Conyzicola nivalis</name>
    <dbReference type="NCBI Taxonomy" id="1477021"/>
    <lineage>
        <taxon>Bacteria</taxon>
        <taxon>Bacillati</taxon>
        <taxon>Actinomycetota</taxon>
        <taxon>Actinomycetes</taxon>
        <taxon>Micrococcales</taxon>
        <taxon>Microbacteriaceae</taxon>
        <taxon>Conyzicola</taxon>
    </lineage>
</organism>
<feature type="domain" description="HTH tetR-type" evidence="3">
    <location>
        <begin position="2"/>
        <end position="62"/>
    </location>
</feature>
<protein>
    <submittedName>
        <fullName evidence="4">AcrR family transcriptional regulator</fullName>
    </submittedName>
</protein>
<keyword evidence="5" id="KW-1185">Reference proteome</keyword>
<dbReference type="PROSITE" id="PS50977">
    <property type="entry name" value="HTH_TETR_2"/>
    <property type="match status" value="1"/>
</dbReference>
<evidence type="ECO:0000259" key="3">
    <source>
        <dbReference type="PROSITE" id="PS50977"/>
    </source>
</evidence>
<keyword evidence="1 2" id="KW-0238">DNA-binding</keyword>
<accession>A0ABV2QN62</accession>
<comment type="caution">
    <text evidence="4">The sequence shown here is derived from an EMBL/GenBank/DDBJ whole genome shotgun (WGS) entry which is preliminary data.</text>
</comment>
<proteinExistence type="predicted"/>
<reference evidence="4 5" key="1">
    <citation type="submission" date="2024-06" db="EMBL/GenBank/DDBJ databases">
        <title>Sorghum-associated microbial communities from plants grown in Nebraska, USA.</title>
        <authorList>
            <person name="Schachtman D."/>
        </authorList>
    </citation>
    <scope>NUCLEOTIDE SEQUENCE [LARGE SCALE GENOMIC DNA]</scope>
    <source>
        <strain evidence="4 5">2857</strain>
    </source>
</reference>
<feature type="DNA-binding region" description="H-T-H motif" evidence="2">
    <location>
        <begin position="25"/>
        <end position="44"/>
    </location>
</feature>